<feature type="compositionally biased region" description="Polar residues" evidence="9">
    <location>
        <begin position="123"/>
        <end position="136"/>
    </location>
</feature>
<protein>
    <recommendedName>
        <fullName evidence="10">Nanos-type domain-containing protein</fullName>
    </recommendedName>
</protein>
<evidence type="ECO:0000313" key="12">
    <source>
        <dbReference type="Proteomes" id="UP001066276"/>
    </source>
</evidence>
<sequence>MEFAMWKDYLGLLEVTRTKRGDQQGTALRPTNRQGDKDTTLWTSERWDLTLSGSSRSEGVTSETDNSGSSRWAPRHSHSPKVDASDITSLWSLTQQESPPRPERDGFDIAPSRWSERWEQAPLLSSSPNGDISPTASPWRAERRDWTPLLSPQHGRKPTRQNTSPHKEGATPRGGKGAESQEKVLLARVSHSTPPHSGSQKGPSGCAFCKHNGEPKNMYSAHALKDAHGRVQCPVLRQYVCPRCQGTGDDAHTRRFCPLTEKGYTSVYLGTAGKAAERPSGQTEAQPSPRGLRTVRRAPLLGIMEHRLFCSSPPWSLHDVLAQQHRLCDSLHLVAA</sequence>
<keyword evidence="7 8" id="KW-0694">RNA-binding</keyword>
<feature type="compositionally biased region" description="Polar residues" evidence="9">
    <location>
        <begin position="51"/>
        <end position="70"/>
    </location>
</feature>
<evidence type="ECO:0000313" key="11">
    <source>
        <dbReference type="EMBL" id="KAJ1128008.1"/>
    </source>
</evidence>
<feature type="region of interest" description="Disordered" evidence="9">
    <location>
        <begin position="120"/>
        <end position="180"/>
    </location>
</feature>
<keyword evidence="6 8" id="KW-0810">Translation regulation</keyword>
<comment type="similarity">
    <text evidence="8">Belongs to the nanos family.</text>
</comment>
<evidence type="ECO:0000256" key="1">
    <source>
        <dbReference type="ARBA" id="ARBA00004496"/>
    </source>
</evidence>
<evidence type="ECO:0000256" key="6">
    <source>
        <dbReference type="ARBA" id="ARBA00022845"/>
    </source>
</evidence>
<dbReference type="PANTHER" id="PTHR12887">
    <property type="entry name" value="NANOS PROTEIN"/>
    <property type="match status" value="1"/>
</dbReference>
<name>A0AAV7PQJ4_PLEWA</name>
<keyword evidence="4 8" id="KW-0863">Zinc-finger</keyword>
<gene>
    <name evidence="11" type="ORF">NDU88_006401</name>
</gene>
<feature type="compositionally biased region" description="Polar residues" evidence="9">
    <location>
        <begin position="23"/>
        <end position="33"/>
    </location>
</feature>
<feature type="domain" description="Nanos-type" evidence="10">
    <location>
        <begin position="205"/>
        <end position="259"/>
    </location>
</feature>
<dbReference type="AlphaFoldDB" id="A0AAV7PQJ4"/>
<evidence type="ECO:0000256" key="4">
    <source>
        <dbReference type="ARBA" id="ARBA00022771"/>
    </source>
</evidence>
<dbReference type="GO" id="GO:0008270">
    <property type="term" value="F:zinc ion binding"/>
    <property type="evidence" value="ECO:0007669"/>
    <property type="project" value="UniProtKB-KW"/>
</dbReference>
<dbReference type="Gene3D" id="4.10.60.30">
    <property type="entry name" value="Nanos, RNA-binding domain"/>
    <property type="match status" value="1"/>
</dbReference>
<keyword evidence="5" id="KW-0862">Zinc</keyword>
<feature type="region of interest" description="Disordered" evidence="9">
    <location>
        <begin position="274"/>
        <end position="293"/>
    </location>
</feature>
<dbReference type="Proteomes" id="UP001066276">
    <property type="component" value="Chromosome 7"/>
</dbReference>
<accession>A0AAV7PQJ4</accession>
<dbReference type="GO" id="GO:0003723">
    <property type="term" value="F:RNA binding"/>
    <property type="evidence" value="ECO:0007669"/>
    <property type="project" value="UniProtKB-UniRule"/>
</dbReference>
<keyword evidence="2" id="KW-0963">Cytoplasm</keyword>
<evidence type="ECO:0000256" key="5">
    <source>
        <dbReference type="ARBA" id="ARBA00022833"/>
    </source>
</evidence>
<dbReference type="InterPro" id="IPR008705">
    <property type="entry name" value="Nanos/Xcar2"/>
</dbReference>
<dbReference type="GO" id="GO:0006417">
    <property type="term" value="P:regulation of translation"/>
    <property type="evidence" value="ECO:0007669"/>
    <property type="project" value="UniProtKB-UniRule"/>
</dbReference>
<evidence type="ECO:0000256" key="3">
    <source>
        <dbReference type="ARBA" id="ARBA00022723"/>
    </source>
</evidence>
<evidence type="ECO:0000259" key="10">
    <source>
        <dbReference type="PROSITE" id="PS51522"/>
    </source>
</evidence>
<evidence type="ECO:0000256" key="9">
    <source>
        <dbReference type="SAM" id="MobiDB-lite"/>
    </source>
</evidence>
<feature type="region of interest" description="Disordered" evidence="9">
    <location>
        <begin position="21"/>
        <end position="87"/>
    </location>
</feature>
<comment type="caution">
    <text evidence="11">The sequence shown here is derived from an EMBL/GenBank/DDBJ whole genome shotgun (WGS) entry which is preliminary data.</text>
</comment>
<comment type="subcellular location">
    <subcellularLocation>
        <location evidence="1">Cytoplasm</location>
    </subcellularLocation>
</comment>
<evidence type="ECO:0000256" key="2">
    <source>
        <dbReference type="ARBA" id="ARBA00022490"/>
    </source>
</evidence>
<dbReference type="InterPro" id="IPR024161">
    <property type="entry name" value="Znf_nanos-typ"/>
</dbReference>
<evidence type="ECO:0000256" key="8">
    <source>
        <dbReference type="PROSITE-ProRule" id="PRU00855"/>
    </source>
</evidence>
<reference evidence="11" key="1">
    <citation type="journal article" date="2022" name="bioRxiv">
        <title>Sequencing and chromosome-scale assembly of the giantPleurodeles waltlgenome.</title>
        <authorList>
            <person name="Brown T."/>
            <person name="Elewa A."/>
            <person name="Iarovenko S."/>
            <person name="Subramanian E."/>
            <person name="Araus A.J."/>
            <person name="Petzold A."/>
            <person name="Susuki M."/>
            <person name="Suzuki K.-i.T."/>
            <person name="Hayashi T."/>
            <person name="Toyoda A."/>
            <person name="Oliveira C."/>
            <person name="Osipova E."/>
            <person name="Leigh N.D."/>
            <person name="Simon A."/>
            <person name="Yun M.H."/>
        </authorList>
    </citation>
    <scope>NUCLEOTIDE SEQUENCE</scope>
    <source>
        <strain evidence="11">20211129_DDA</strain>
        <tissue evidence="11">Liver</tissue>
    </source>
</reference>
<dbReference type="InterPro" id="IPR038129">
    <property type="entry name" value="Nanos_sf"/>
</dbReference>
<keyword evidence="12" id="KW-1185">Reference proteome</keyword>
<dbReference type="PROSITE" id="PS51522">
    <property type="entry name" value="ZF_NANOS"/>
    <property type="match status" value="1"/>
</dbReference>
<proteinExistence type="inferred from homology"/>
<evidence type="ECO:0000256" key="7">
    <source>
        <dbReference type="ARBA" id="ARBA00022884"/>
    </source>
</evidence>
<organism evidence="11 12">
    <name type="scientific">Pleurodeles waltl</name>
    <name type="common">Iberian ribbed newt</name>
    <dbReference type="NCBI Taxonomy" id="8319"/>
    <lineage>
        <taxon>Eukaryota</taxon>
        <taxon>Metazoa</taxon>
        <taxon>Chordata</taxon>
        <taxon>Craniata</taxon>
        <taxon>Vertebrata</taxon>
        <taxon>Euteleostomi</taxon>
        <taxon>Amphibia</taxon>
        <taxon>Batrachia</taxon>
        <taxon>Caudata</taxon>
        <taxon>Salamandroidea</taxon>
        <taxon>Salamandridae</taxon>
        <taxon>Pleurodelinae</taxon>
        <taxon>Pleurodeles</taxon>
    </lineage>
</organism>
<dbReference type="EMBL" id="JANPWB010000011">
    <property type="protein sequence ID" value="KAJ1128008.1"/>
    <property type="molecule type" value="Genomic_DNA"/>
</dbReference>
<keyword evidence="3" id="KW-0479">Metal-binding</keyword>
<dbReference type="Pfam" id="PF05741">
    <property type="entry name" value="zf-nanos"/>
    <property type="match status" value="1"/>
</dbReference>
<dbReference type="GO" id="GO:0005737">
    <property type="term" value="C:cytoplasm"/>
    <property type="evidence" value="ECO:0007669"/>
    <property type="project" value="UniProtKB-SubCell"/>
</dbReference>